<reference evidence="2 3" key="1">
    <citation type="submission" date="2017-10" db="EMBL/GenBank/DDBJ databases">
        <title>Resolving the taxonomy of Roseburia spp., Eubacterium rectale and Agathobacter spp. through phylogenomic analysis.</title>
        <authorList>
            <person name="Sheridan P.O."/>
            <person name="Walker A.W."/>
            <person name="Duncan S.H."/>
            <person name="Scott K.P."/>
            <person name="Toole P.W.O."/>
            <person name="Luis P."/>
            <person name="Flint H.J."/>
        </authorList>
    </citation>
    <scope>NUCLEOTIDE SEQUENCE [LARGE SCALE GENOMIC DNA]</scope>
    <source>
        <strain evidence="2 3">JK626</strain>
    </source>
</reference>
<evidence type="ECO:0000313" key="2">
    <source>
        <dbReference type="EMBL" id="PHU34954.1"/>
    </source>
</evidence>
<organism evidence="2 3">
    <name type="scientific">Pseudobutyrivibrio ruminis</name>
    <dbReference type="NCBI Taxonomy" id="46206"/>
    <lineage>
        <taxon>Bacteria</taxon>
        <taxon>Bacillati</taxon>
        <taxon>Bacillota</taxon>
        <taxon>Clostridia</taxon>
        <taxon>Lachnospirales</taxon>
        <taxon>Lachnospiraceae</taxon>
        <taxon>Pseudobutyrivibrio</taxon>
    </lineage>
</organism>
<accession>A0A2G3DVC1</accession>
<reference evidence="2 3" key="2">
    <citation type="submission" date="2017-10" db="EMBL/GenBank/DDBJ databases">
        <authorList>
            <person name="Banno H."/>
            <person name="Chua N.-H."/>
        </authorList>
    </citation>
    <scope>NUCLEOTIDE SEQUENCE [LARGE SCALE GENOMIC DNA]</scope>
    <source>
        <strain evidence="2 3">JK626</strain>
    </source>
</reference>
<feature type="region of interest" description="Disordered" evidence="1">
    <location>
        <begin position="1"/>
        <end position="20"/>
    </location>
</feature>
<dbReference type="Proteomes" id="UP000225889">
    <property type="component" value="Unassembled WGS sequence"/>
</dbReference>
<feature type="compositionally biased region" description="Basic and acidic residues" evidence="1">
    <location>
        <begin position="122"/>
        <end position="136"/>
    </location>
</feature>
<sequence>MQEFNSTKLNHNTMYPPGSALHGNLPKFEFEQSQKTTRDNYSNLLSGKRIKHKDSIELNRKNLQKDNKLEDALKYFRAESKMLENQTPSYEQSRLTTTPLDSYNEPTYSTARRNKGKQPDNQPRDNRAEKEFRDNINKILTAVGIKPEDPYQPKSANQKKQKEKVNTNSASTSNNVNQKNKRHKH</sequence>
<evidence type="ECO:0000256" key="1">
    <source>
        <dbReference type="SAM" id="MobiDB-lite"/>
    </source>
</evidence>
<dbReference type="EMBL" id="PDYF01000011">
    <property type="protein sequence ID" value="PHU34954.1"/>
    <property type="molecule type" value="Genomic_DNA"/>
</dbReference>
<feature type="compositionally biased region" description="Polar residues" evidence="1">
    <location>
        <begin position="1"/>
        <end position="13"/>
    </location>
</feature>
<evidence type="ECO:0000313" key="3">
    <source>
        <dbReference type="Proteomes" id="UP000225889"/>
    </source>
</evidence>
<protein>
    <submittedName>
        <fullName evidence="2">Uncharacterized protein</fullName>
    </submittedName>
</protein>
<comment type="caution">
    <text evidence="2">The sequence shown here is derived from an EMBL/GenBank/DDBJ whole genome shotgun (WGS) entry which is preliminary data.</text>
</comment>
<dbReference type="RefSeq" id="WP_099391814.1">
    <property type="nucleotide sequence ID" value="NZ_PDYF01000011.1"/>
</dbReference>
<gene>
    <name evidence="2" type="ORF">CSX01_06355</name>
</gene>
<feature type="region of interest" description="Disordered" evidence="1">
    <location>
        <begin position="83"/>
        <end position="185"/>
    </location>
</feature>
<dbReference type="AlphaFoldDB" id="A0A2G3DVC1"/>
<proteinExistence type="predicted"/>
<feature type="compositionally biased region" description="Polar residues" evidence="1">
    <location>
        <begin position="83"/>
        <end position="111"/>
    </location>
</feature>
<name>A0A2G3DVC1_9FIRM</name>
<feature type="compositionally biased region" description="Low complexity" evidence="1">
    <location>
        <begin position="166"/>
        <end position="177"/>
    </location>
</feature>